<keyword evidence="1 5" id="KW-0560">Oxidoreductase</keyword>
<dbReference type="Proteomes" id="UP000056750">
    <property type="component" value="Chromosome"/>
</dbReference>
<evidence type="ECO:0000259" key="2">
    <source>
        <dbReference type="Pfam" id="PF01232"/>
    </source>
</evidence>
<evidence type="ECO:0000313" key="4">
    <source>
        <dbReference type="EMBL" id="AMJ74798.1"/>
    </source>
</evidence>
<organism evidence="5 7">
    <name type="scientific">Alteromonas stellipolaris</name>
    <dbReference type="NCBI Taxonomy" id="233316"/>
    <lineage>
        <taxon>Bacteria</taxon>
        <taxon>Pseudomonadati</taxon>
        <taxon>Pseudomonadota</taxon>
        <taxon>Gammaproteobacteria</taxon>
        <taxon>Alteromonadales</taxon>
        <taxon>Alteromonadaceae</taxon>
        <taxon>Alteromonas/Salinimonas group</taxon>
        <taxon>Alteromonas</taxon>
    </lineage>
</organism>
<sequence>MEKQLSIKTLDQLSRDVAVPDYDLRKSQCGIVHIGPGAFHRAHQAYYTDLALAYGGNWRIHGVSMRSDTLKKALAPQDNLYSLAVVDNTPSLRVLGAIKTLSTLSEDRDVITAALCSPAIKIISLTVTEKGYCLNNTGSLDVENPDIQHDLANPDLPISAVGLIAQALKAREHSGDADVTIISCDNVTDNGKKLAKAVIDFAYYLSPELAKWIQNNIAFPCTMVDSITPATDDEVKSNVSANLGLKDDWPIQRETFTQWVIEDHFSGPRPPWEKVGVTFTKDVTFFEKAKLRILNGTHSTLAYVGLLFGKETVYDAISTPSIQVLISALLEREIIPSIETDNIETLRQYAADIIARYHNKHIRHMLSQIAWDGSQKLPFRILDTVRDNLHANRDINLLCIPIAAWCLFVSRKAKAGESITDPKATALIERATRHAFDPVAVTNDLLNETTIFAELSANSLFRDHVLAQVKTLSAWSTQDVDETLDPILEDL</sequence>
<dbReference type="SUPFAM" id="SSF48179">
    <property type="entry name" value="6-phosphogluconate dehydrogenase C-terminal domain-like"/>
    <property type="match status" value="1"/>
</dbReference>
<dbReference type="Pfam" id="PF08125">
    <property type="entry name" value="Mannitol_dh_C"/>
    <property type="match status" value="1"/>
</dbReference>
<dbReference type="Pfam" id="PF01232">
    <property type="entry name" value="Mannitol_dh"/>
    <property type="match status" value="1"/>
</dbReference>
<dbReference type="PANTHER" id="PTHR43362">
    <property type="entry name" value="MANNITOL DEHYDROGENASE DSF1-RELATED"/>
    <property type="match status" value="1"/>
</dbReference>
<name>A0AAW7Z1R7_9ALTE</name>
<dbReference type="InterPro" id="IPR013328">
    <property type="entry name" value="6PGD_dom2"/>
</dbReference>
<dbReference type="InterPro" id="IPR013131">
    <property type="entry name" value="Mannitol_DH_N"/>
</dbReference>
<dbReference type="PANTHER" id="PTHR43362:SF1">
    <property type="entry name" value="MANNITOL DEHYDROGENASE 2-RELATED"/>
    <property type="match status" value="1"/>
</dbReference>
<dbReference type="SUPFAM" id="SSF51735">
    <property type="entry name" value="NAD(P)-binding Rossmann-fold domains"/>
    <property type="match status" value="1"/>
</dbReference>
<keyword evidence="6" id="KW-1185">Reference proteome</keyword>
<evidence type="ECO:0000313" key="5">
    <source>
        <dbReference type="EMBL" id="MDO6577197.1"/>
    </source>
</evidence>
<evidence type="ECO:0000313" key="7">
    <source>
        <dbReference type="Proteomes" id="UP001170717"/>
    </source>
</evidence>
<dbReference type="EMBL" id="JAUOQI010000004">
    <property type="protein sequence ID" value="MDO6577197.1"/>
    <property type="molecule type" value="Genomic_DNA"/>
</dbReference>
<dbReference type="InterPro" id="IPR050988">
    <property type="entry name" value="Mannitol_DH/Oxidoreductase"/>
</dbReference>
<feature type="domain" description="Mannitol dehydrogenase N-terminal" evidence="2">
    <location>
        <begin position="30"/>
        <end position="274"/>
    </location>
</feature>
<dbReference type="EC" id="1.1.1.-" evidence="5"/>
<feature type="domain" description="Mannitol dehydrogenase C-terminal" evidence="3">
    <location>
        <begin position="282"/>
        <end position="472"/>
    </location>
</feature>
<evidence type="ECO:0000313" key="6">
    <source>
        <dbReference type="Proteomes" id="UP000056750"/>
    </source>
</evidence>
<dbReference type="InterPro" id="IPR000669">
    <property type="entry name" value="Mannitol_DH"/>
</dbReference>
<gene>
    <name evidence="4" type="ORF">AVL57_13005</name>
    <name evidence="5" type="ORF">Q4527_07320</name>
</gene>
<evidence type="ECO:0000259" key="3">
    <source>
        <dbReference type="Pfam" id="PF08125"/>
    </source>
</evidence>
<dbReference type="Proteomes" id="UP001170717">
    <property type="component" value="Unassembled WGS sequence"/>
</dbReference>
<dbReference type="PRINTS" id="PR00084">
    <property type="entry name" value="MTLDHDRGNASE"/>
</dbReference>
<dbReference type="Gene3D" id="1.10.1040.10">
    <property type="entry name" value="N-(1-d-carboxylethyl)-l-norvaline Dehydrogenase, domain 2"/>
    <property type="match status" value="1"/>
</dbReference>
<dbReference type="AlphaFoldDB" id="A0AAW7Z1R7"/>
<dbReference type="InterPro" id="IPR036291">
    <property type="entry name" value="NAD(P)-bd_dom_sf"/>
</dbReference>
<dbReference type="KEGG" id="asq:AVL57_13005"/>
<accession>A0AAW7Z1R7</accession>
<protein>
    <submittedName>
        <fullName evidence="4 5">Mannitol dehydrogenase</fullName>
        <ecNumber evidence="5">1.1.1.-</ecNumber>
    </submittedName>
</protein>
<dbReference type="EMBL" id="CP013926">
    <property type="protein sequence ID" value="AMJ74798.1"/>
    <property type="molecule type" value="Genomic_DNA"/>
</dbReference>
<dbReference type="GO" id="GO:0016616">
    <property type="term" value="F:oxidoreductase activity, acting on the CH-OH group of donors, NAD or NADP as acceptor"/>
    <property type="evidence" value="ECO:0007669"/>
    <property type="project" value="TreeGrafter"/>
</dbReference>
<dbReference type="InterPro" id="IPR013118">
    <property type="entry name" value="Mannitol_DH_C"/>
</dbReference>
<reference evidence="5" key="2">
    <citation type="submission" date="2023-07" db="EMBL/GenBank/DDBJ databases">
        <title>Genome content predicts the carbon catabolic preferences of heterotrophic bacteria.</title>
        <authorList>
            <person name="Gralka M."/>
        </authorList>
    </citation>
    <scope>NUCLEOTIDE SEQUENCE</scope>
    <source>
        <strain evidence="5">F2M12</strain>
    </source>
</reference>
<dbReference type="Gene3D" id="3.40.50.720">
    <property type="entry name" value="NAD(P)-binding Rossmann-like Domain"/>
    <property type="match status" value="1"/>
</dbReference>
<dbReference type="RefSeq" id="WP_057791146.1">
    <property type="nucleotide sequence ID" value="NZ_CAXIBE010000001.1"/>
</dbReference>
<reference evidence="4 6" key="1">
    <citation type="submission" date="2015-12" db="EMBL/GenBank/DDBJ databases">
        <title>Intraspecies pangenome expansion in the marine bacterium Alteromonas.</title>
        <authorList>
            <person name="Lopez-Perez M."/>
            <person name="Rodriguez-Valera F."/>
        </authorList>
    </citation>
    <scope>NUCLEOTIDE SEQUENCE [LARGE SCALE GENOMIC DNA]</scope>
    <source>
        <strain evidence="4 6">LMG 21861</strain>
    </source>
</reference>
<dbReference type="InterPro" id="IPR008927">
    <property type="entry name" value="6-PGluconate_DH-like_C_sf"/>
</dbReference>
<proteinExistence type="predicted"/>
<evidence type="ECO:0000256" key="1">
    <source>
        <dbReference type="ARBA" id="ARBA00023002"/>
    </source>
</evidence>